<evidence type="ECO:0000259" key="3">
    <source>
        <dbReference type="PROSITE" id="PS50102"/>
    </source>
</evidence>
<organism evidence="4 5">
    <name type="scientific">Golovinomyces cichoracearum</name>
    <dbReference type="NCBI Taxonomy" id="62708"/>
    <lineage>
        <taxon>Eukaryota</taxon>
        <taxon>Fungi</taxon>
        <taxon>Dikarya</taxon>
        <taxon>Ascomycota</taxon>
        <taxon>Pezizomycotina</taxon>
        <taxon>Leotiomycetes</taxon>
        <taxon>Erysiphales</taxon>
        <taxon>Erysiphaceae</taxon>
        <taxon>Golovinomyces</taxon>
    </lineage>
</organism>
<evidence type="ECO:0000313" key="5">
    <source>
        <dbReference type="Proteomes" id="UP000283383"/>
    </source>
</evidence>
<protein>
    <recommendedName>
        <fullName evidence="3">RRM domain-containing protein</fullName>
    </recommendedName>
</protein>
<comment type="caution">
    <text evidence="4">The sequence shown here is derived from an EMBL/GenBank/DDBJ whole genome shotgun (WGS) entry which is preliminary data.</text>
</comment>
<dbReference type="GO" id="GO:0003723">
    <property type="term" value="F:RNA binding"/>
    <property type="evidence" value="ECO:0007669"/>
    <property type="project" value="UniProtKB-UniRule"/>
</dbReference>
<feature type="compositionally biased region" description="Basic residues" evidence="2">
    <location>
        <begin position="57"/>
        <end position="66"/>
    </location>
</feature>
<feature type="region of interest" description="Disordered" evidence="2">
    <location>
        <begin position="1"/>
        <end position="255"/>
    </location>
</feature>
<gene>
    <name evidence="4" type="ORF">GcM3_068013</name>
</gene>
<dbReference type="AlphaFoldDB" id="A0A420ITR7"/>
<dbReference type="EMBL" id="MCBQ01006838">
    <property type="protein sequence ID" value="RKF77917.1"/>
    <property type="molecule type" value="Genomic_DNA"/>
</dbReference>
<dbReference type="SMART" id="SM00360">
    <property type="entry name" value="RRM"/>
    <property type="match status" value="1"/>
</dbReference>
<dbReference type="InterPro" id="IPR000504">
    <property type="entry name" value="RRM_dom"/>
</dbReference>
<keyword evidence="1" id="KW-0694">RNA-binding</keyword>
<name>A0A420ITR7_9PEZI</name>
<dbReference type="PROSITE" id="PS50102">
    <property type="entry name" value="RRM"/>
    <property type="match status" value="1"/>
</dbReference>
<feature type="compositionally biased region" description="Basic and acidic residues" evidence="2">
    <location>
        <begin position="67"/>
        <end position="89"/>
    </location>
</feature>
<dbReference type="InterPro" id="IPR012677">
    <property type="entry name" value="Nucleotide-bd_a/b_plait_sf"/>
</dbReference>
<dbReference type="STRING" id="62708.A0A420ITR7"/>
<evidence type="ECO:0000313" key="4">
    <source>
        <dbReference type="EMBL" id="RKF77917.1"/>
    </source>
</evidence>
<dbReference type="FunFam" id="3.30.70.330:FF:000376">
    <property type="entry name" value="Putative RNA binding protein"/>
    <property type="match status" value="1"/>
</dbReference>
<feature type="domain" description="RRM" evidence="3">
    <location>
        <begin position="265"/>
        <end position="348"/>
    </location>
</feature>
<feature type="compositionally biased region" description="Basic and acidic residues" evidence="2">
    <location>
        <begin position="99"/>
        <end position="109"/>
    </location>
</feature>
<dbReference type="InterPro" id="IPR034228">
    <property type="entry name" value="Nop6_RRM"/>
</dbReference>
<dbReference type="InterPro" id="IPR035979">
    <property type="entry name" value="RBD_domain_sf"/>
</dbReference>
<dbReference type="SUPFAM" id="SSF54928">
    <property type="entry name" value="RNA-binding domain, RBD"/>
    <property type="match status" value="1"/>
</dbReference>
<keyword evidence="5" id="KW-1185">Reference proteome</keyword>
<dbReference type="CDD" id="cd12400">
    <property type="entry name" value="RRM_Nop6"/>
    <property type="match status" value="1"/>
</dbReference>
<dbReference type="Gene3D" id="3.30.70.330">
    <property type="match status" value="1"/>
</dbReference>
<proteinExistence type="predicted"/>
<dbReference type="Proteomes" id="UP000283383">
    <property type="component" value="Unassembled WGS sequence"/>
</dbReference>
<feature type="compositionally biased region" description="Basic and acidic residues" evidence="2">
    <location>
        <begin position="117"/>
        <end position="139"/>
    </location>
</feature>
<accession>A0A420ITR7</accession>
<sequence length="410" mass="46489">MGNKNNPPSRQERKAKKRAAEDLIPDIPATEEIDHDLDSKEIARSIGIEDNVINHSITKKSSKRKRERNEDEAKKEKLDQNDQGNEEKRDKKKKKRESKKTEKMVKMDEEIVTNLSVKERKEKQIDRTKDKKEKKHSESRSSPNLEIDGGISCKPAEEVIGKKSKKERKAALKAAHGLVTKESKSGSPNIDPDNVAAELKTSDEQKKKKKKDKKDKKTKESYDDAVHLNQLDDDTNPTVSVTKSSKKQKVSENLPDTATATTSRFIVFVGNLPFTATTASIMAHFSKLKPLAVRHLTRKDDPSKSRGTAFVEFENYDTHKTALKIMHHSTFDDGLSEPRKINVELTAGGGGNTESRRTKIKHKNDRLNEQRIRRLQEEEKAKREKVLVTETASNFAESAIHPSRRKMIAT</sequence>
<evidence type="ECO:0000256" key="1">
    <source>
        <dbReference type="PROSITE-ProRule" id="PRU00176"/>
    </source>
</evidence>
<dbReference type="Pfam" id="PF00076">
    <property type="entry name" value="RRM_1"/>
    <property type="match status" value="1"/>
</dbReference>
<reference evidence="4 5" key="1">
    <citation type="journal article" date="2018" name="BMC Genomics">
        <title>Comparative genome analyses reveal sequence features reflecting distinct modes of host-adaptation between dicot and monocot powdery mildew.</title>
        <authorList>
            <person name="Wu Y."/>
            <person name="Ma X."/>
            <person name="Pan Z."/>
            <person name="Kale S.D."/>
            <person name="Song Y."/>
            <person name="King H."/>
            <person name="Zhang Q."/>
            <person name="Presley C."/>
            <person name="Deng X."/>
            <person name="Wei C.I."/>
            <person name="Xiao S."/>
        </authorList>
    </citation>
    <scope>NUCLEOTIDE SEQUENCE [LARGE SCALE GENOMIC DNA]</scope>
    <source>
        <strain evidence="4">UMSG3</strain>
    </source>
</reference>
<feature type="compositionally biased region" description="Basic and acidic residues" evidence="2">
    <location>
        <begin position="215"/>
        <end position="226"/>
    </location>
</feature>
<evidence type="ECO:0000256" key="2">
    <source>
        <dbReference type="SAM" id="MobiDB-lite"/>
    </source>
</evidence>